<dbReference type="Pfam" id="PF08241">
    <property type="entry name" value="Methyltransf_11"/>
    <property type="match status" value="1"/>
</dbReference>
<sequence>MSVSSSQFTVEHEIAVKGFGQGTNDFYDKARPSYPAPAIKYIQSHVSSLKSTPIDLVELGSGTGIFSRLLLFPPDKDATAFASRADQSQPESGKEYPDWSIRSFYAVEPSEGMRQTWQNGIDKARHAQPDLTKASDGSEREIVTLNGGFSDLAELKERRRSRGLQEEGWADAVMAAQAWHWAHPKYEEAVREIATILKPGGKLVFIWNNEVRDPPYSQEYRDYELSLENDTPQQRRGLWEAMFDTSAYKEFFEPHLGDGKGERQWFEWKRVVNDQAMLDRTFSKSYVVARTDEEKKKIKEDLSRFLREWKGREWVDKEAGTYLLTFRTLVVVMQRK</sequence>
<comment type="caution">
    <text evidence="2">The sequence shown here is derived from an EMBL/GenBank/DDBJ whole genome shotgun (WGS) entry which is preliminary data.</text>
</comment>
<evidence type="ECO:0000313" key="3">
    <source>
        <dbReference type="Proteomes" id="UP000620104"/>
    </source>
</evidence>
<dbReference type="InterPro" id="IPR050508">
    <property type="entry name" value="Methyltransf_Superfamily"/>
</dbReference>
<evidence type="ECO:0000259" key="1">
    <source>
        <dbReference type="Pfam" id="PF08241"/>
    </source>
</evidence>
<dbReference type="PANTHER" id="PTHR42912">
    <property type="entry name" value="METHYLTRANSFERASE"/>
    <property type="match status" value="1"/>
</dbReference>
<dbReference type="InterPro" id="IPR013216">
    <property type="entry name" value="Methyltransf_11"/>
</dbReference>
<dbReference type="CDD" id="cd02440">
    <property type="entry name" value="AdoMet_MTases"/>
    <property type="match status" value="1"/>
</dbReference>
<name>A0A8H3TRV0_9TREE</name>
<proteinExistence type="predicted"/>
<dbReference type="InterPro" id="IPR029063">
    <property type="entry name" value="SAM-dependent_MTases_sf"/>
</dbReference>
<dbReference type="PANTHER" id="PTHR42912:SF95">
    <property type="entry name" value="METHYLTRANSFERASE TYPE 11 DOMAIN-CONTAINING PROTEIN"/>
    <property type="match status" value="1"/>
</dbReference>
<feature type="domain" description="Methyltransferase type 11" evidence="1">
    <location>
        <begin position="168"/>
        <end position="205"/>
    </location>
</feature>
<reference evidence="2" key="1">
    <citation type="submission" date="2020-07" db="EMBL/GenBank/DDBJ databases">
        <title>Draft Genome Sequence of a Deep-Sea Yeast, Naganishia (Cryptococcus) liquefaciens strain N6.</title>
        <authorList>
            <person name="Han Y.W."/>
            <person name="Kajitani R."/>
            <person name="Morimoto H."/>
            <person name="Parhat M."/>
            <person name="Tsubouchi H."/>
            <person name="Bakenova O."/>
            <person name="Ogata M."/>
            <person name="Argunhan B."/>
            <person name="Aoki R."/>
            <person name="Kajiwara S."/>
            <person name="Itoh T."/>
            <person name="Iwasaki H."/>
        </authorList>
    </citation>
    <scope>NUCLEOTIDE SEQUENCE</scope>
    <source>
        <strain evidence="2">N6</strain>
    </source>
</reference>
<keyword evidence="3" id="KW-1185">Reference proteome</keyword>
<dbReference type="Proteomes" id="UP000620104">
    <property type="component" value="Unassembled WGS sequence"/>
</dbReference>
<protein>
    <recommendedName>
        <fullName evidence="1">Methyltransferase type 11 domain-containing protein</fullName>
    </recommendedName>
</protein>
<dbReference type="SUPFAM" id="SSF53335">
    <property type="entry name" value="S-adenosyl-L-methionine-dependent methyltransferases"/>
    <property type="match status" value="1"/>
</dbReference>
<dbReference type="GO" id="GO:0008757">
    <property type="term" value="F:S-adenosylmethionine-dependent methyltransferase activity"/>
    <property type="evidence" value="ECO:0007669"/>
    <property type="project" value="InterPro"/>
</dbReference>
<dbReference type="Gene3D" id="3.40.50.150">
    <property type="entry name" value="Vaccinia Virus protein VP39"/>
    <property type="match status" value="1"/>
</dbReference>
<dbReference type="AlphaFoldDB" id="A0A8H3TRV0"/>
<evidence type="ECO:0000313" key="2">
    <source>
        <dbReference type="EMBL" id="GHJ86281.1"/>
    </source>
</evidence>
<dbReference type="OrthoDB" id="66144at2759"/>
<gene>
    <name evidence="2" type="ORF">NliqN6_2683</name>
</gene>
<organism evidence="2 3">
    <name type="scientific">Naganishia liquefaciens</name>
    <dbReference type="NCBI Taxonomy" id="104408"/>
    <lineage>
        <taxon>Eukaryota</taxon>
        <taxon>Fungi</taxon>
        <taxon>Dikarya</taxon>
        <taxon>Basidiomycota</taxon>
        <taxon>Agaricomycotina</taxon>
        <taxon>Tremellomycetes</taxon>
        <taxon>Filobasidiales</taxon>
        <taxon>Filobasidiaceae</taxon>
        <taxon>Naganishia</taxon>
    </lineage>
</organism>
<dbReference type="EMBL" id="BLZA01000017">
    <property type="protein sequence ID" value="GHJ86281.1"/>
    <property type="molecule type" value="Genomic_DNA"/>
</dbReference>
<accession>A0A8H3TRV0</accession>